<protein>
    <submittedName>
        <fullName evidence="2">Uncharacterized protein</fullName>
    </submittedName>
</protein>
<organism evidence="2 3">
    <name type="scientific">Polarella glacialis</name>
    <name type="common">Dinoflagellate</name>
    <dbReference type="NCBI Taxonomy" id="89957"/>
    <lineage>
        <taxon>Eukaryota</taxon>
        <taxon>Sar</taxon>
        <taxon>Alveolata</taxon>
        <taxon>Dinophyceae</taxon>
        <taxon>Suessiales</taxon>
        <taxon>Suessiaceae</taxon>
        <taxon>Polarella</taxon>
    </lineage>
</organism>
<keyword evidence="1" id="KW-1133">Transmembrane helix</keyword>
<evidence type="ECO:0000313" key="2">
    <source>
        <dbReference type="EMBL" id="CAE8597819.1"/>
    </source>
</evidence>
<name>A0A813E776_POLGL</name>
<reference evidence="2" key="1">
    <citation type="submission" date="2021-02" db="EMBL/GenBank/DDBJ databases">
        <authorList>
            <person name="Dougan E. K."/>
            <person name="Rhodes N."/>
            <person name="Thang M."/>
            <person name="Chan C."/>
        </authorList>
    </citation>
    <scope>NUCLEOTIDE SEQUENCE</scope>
</reference>
<gene>
    <name evidence="2" type="ORF">PGLA1383_LOCUS16248</name>
</gene>
<accession>A0A813E776</accession>
<proteinExistence type="predicted"/>
<keyword evidence="1" id="KW-0472">Membrane</keyword>
<comment type="caution">
    <text evidence="2">The sequence shown here is derived from an EMBL/GenBank/DDBJ whole genome shotgun (WGS) entry which is preliminary data.</text>
</comment>
<dbReference type="EMBL" id="CAJNNV010009804">
    <property type="protein sequence ID" value="CAE8597819.1"/>
    <property type="molecule type" value="Genomic_DNA"/>
</dbReference>
<evidence type="ECO:0000313" key="3">
    <source>
        <dbReference type="Proteomes" id="UP000654075"/>
    </source>
</evidence>
<keyword evidence="3" id="KW-1185">Reference proteome</keyword>
<evidence type="ECO:0000256" key="1">
    <source>
        <dbReference type="SAM" id="Phobius"/>
    </source>
</evidence>
<sequence>MGAGMCVRIGVGVCVAAAVDVNRSSAIGSSSSSRSPVLVGPAGAGLASLGSEEQLRRPVPTSLPADVRQMLATATIEKVTSKNGGPVGSSALRHSSNDTLAANPAAPVVEESGDEISKELLVLGITLALLHIAMCIMACGYWCLHVSRDMGRRQLPTYLSGRQDDGPIRNVVEDKKAD</sequence>
<dbReference type="Proteomes" id="UP000654075">
    <property type="component" value="Unassembled WGS sequence"/>
</dbReference>
<dbReference type="AlphaFoldDB" id="A0A813E776"/>
<feature type="transmembrane region" description="Helical" evidence="1">
    <location>
        <begin position="120"/>
        <end position="144"/>
    </location>
</feature>
<keyword evidence="1" id="KW-0812">Transmembrane</keyword>